<keyword evidence="4 8" id="KW-0812">Transmembrane</keyword>
<dbReference type="InterPro" id="IPR012910">
    <property type="entry name" value="Plug_dom"/>
</dbReference>
<proteinExistence type="inferred from homology"/>
<dbReference type="InterPro" id="IPR000531">
    <property type="entry name" value="Beta-barrel_TonB"/>
</dbReference>
<dbReference type="InterPro" id="IPR037066">
    <property type="entry name" value="Plug_dom_sf"/>
</dbReference>
<evidence type="ECO:0000256" key="7">
    <source>
        <dbReference type="ARBA" id="ARBA00023237"/>
    </source>
</evidence>
<keyword evidence="10" id="KW-0732">Signal</keyword>
<dbReference type="Proteomes" id="UP000198510">
    <property type="component" value="Unassembled WGS sequence"/>
</dbReference>
<evidence type="ECO:0000256" key="10">
    <source>
        <dbReference type="SAM" id="SignalP"/>
    </source>
</evidence>
<evidence type="ECO:0000256" key="9">
    <source>
        <dbReference type="RuleBase" id="RU003357"/>
    </source>
</evidence>
<keyword evidence="2 8" id="KW-0813">Transport</keyword>
<evidence type="ECO:0000313" key="14">
    <source>
        <dbReference type="Proteomes" id="UP000198510"/>
    </source>
</evidence>
<evidence type="ECO:0000256" key="2">
    <source>
        <dbReference type="ARBA" id="ARBA00022448"/>
    </source>
</evidence>
<evidence type="ECO:0000256" key="4">
    <source>
        <dbReference type="ARBA" id="ARBA00022692"/>
    </source>
</evidence>
<feature type="signal peptide" evidence="10">
    <location>
        <begin position="1"/>
        <end position="20"/>
    </location>
</feature>
<dbReference type="Pfam" id="PF00593">
    <property type="entry name" value="TonB_dep_Rec_b-barrel"/>
    <property type="match status" value="1"/>
</dbReference>
<reference evidence="13 14" key="1">
    <citation type="submission" date="2016-10" db="EMBL/GenBank/DDBJ databases">
        <authorList>
            <person name="de Groot N.N."/>
        </authorList>
    </citation>
    <scope>NUCLEOTIDE SEQUENCE [LARGE SCALE GENOMIC DNA]</scope>
    <source>
        <strain evidence="13 14">DSM 25186</strain>
    </source>
</reference>
<evidence type="ECO:0000259" key="12">
    <source>
        <dbReference type="Pfam" id="PF07715"/>
    </source>
</evidence>
<dbReference type="PROSITE" id="PS52016">
    <property type="entry name" value="TONB_DEPENDENT_REC_3"/>
    <property type="match status" value="1"/>
</dbReference>
<comment type="subcellular location">
    <subcellularLocation>
        <location evidence="1 8">Cell outer membrane</location>
        <topology evidence="1 8">Multi-pass membrane protein</topology>
    </subcellularLocation>
</comment>
<dbReference type="InterPro" id="IPR013784">
    <property type="entry name" value="Carb-bd-like_fold"/>
</dbReference>
<keyword evidence="5 9" id="KW-0798">TonB box</keyword>
<dbReference type="Gene3D" id="2.40.170.20">
    <property type="entry name" value="TonB-dependent receptor, beta-barrel domain"/>
    <property type="match status" value="1"/>
</dbReference>
<dbReference type="Gene3D" id="2.60.40.1120">
    <property type="entry name" value="Carboxypeptidase-like, regulatory domain"/>
    <property type="match status" value="1"/>
</dbReference>
<keyword evidence="14" id="KW-1185">Reference proteome</keyword>
<dbReference type="Pfam" id="PF07715">
    <property type="entry name" value="Plug"/>
    <property type="match status" value="1"/>
</dbReference>
<dbReference type="PANTHER" id="PTHR40980:SF4">
    <property type="entry name" value="TONB-DEPENDENT RECEPTOR-LIKE BETA-BARREL DOMAIN-CONTAINING PROTEIN"/>
    <property type="match status" value="1"/>
</dbReference>
<evidence type="ECO:0000259" key="11">
    <source>
        <dbReference type="Pfam" id="PF00593"/>
    </source>
</evidence>
<dbReference type="InterPro" id="IPR039426">
    <property type="entry name" value="TonB-dep_rcpt-like"/>
</dbReference>
<accession>A0A1G9P1L9</accession>
<dbReference type="AlphaFoldDB" id="A0A1G9P1L9"/>
<dbReference type="Pfam" id="PF13715">
    <property type="entry name" value="CarbopepD_reg_2"/>
    <property type="match status" value="1"/>
</dbReference>
<evidence type="ECO:0000313" key="13">
    <source>
        <dbReference type="EMBL" id="SDL92574.1"/>
    </source>
</evidence>
<keyword evidence="6 8" id="KW-0472">Membrane</keyword>
<evidence type="ECO:0000256" key="1">
    <source>
        <dbReference type="ARBA" id="ARBA00004571"/>
    </source>
</evidence>
<evidence type="ECO:0000256" key="5">
    <source>
        <dbReference type="ARBA" id="ARBA00023077"/>
    </source>
</evidence>
<dbReference type="GO" id="GO:0030246">
    <property type="term" value="F:carbohydrate binding"/>
    <property type="evidence" value="ECO:0007669"/>
    <property type="project" value="InterPro"/>
</dbReference>
<evidence type="ECO:0000256" key="3">
    <source>
        <dbReference type="ARBA" id="ARBA00022452"/>
    </source>
</evidence>
<sequence>MKRSLLTLFLLLAGTLPLWAQTGALSGRVTDELGLAMPGATLLVTDLQRGTATNNQGEFTLVNLPAGTHTVRLSYIGYAPTETFVTIAEGTTTQLNLSLEPGVTQGQEVVVLGDRLKGQAKALNQQRSNLNVTNIVAADQIGRFPDANIGDAMKRIPGITVQYDQGEARFGIIRGTSPQLNSVMINGERVPSAEAEIRSVQLDLVPADMIQTIEVNKTVTPDMDADAIGGSVNLVTRSAPEGLRISGTAGTGYNFLSEKPLTTGALVLGNRYFNNKLGVVLSGSYYNHRLGSDDLEAEWDYDDDPNQAWVSTVEVRKYSVQRVRRSLSTTLDYTFSPNHKLLFRGMYNWRDDRESRYRLNYVLEDALNGGRPGPEGLVPGEATEIEDGEEETYATEVQIQTKGGPDNDRARNRRLEDQRAQSYQLRGEHLLGNKVSLTWQGNYAIASEMRPQERYIGWNLEGADLRVNLADPRQPQVGFVHPEDYQPGEFSLDELTEENQFTTDEDLNGRVDLRIPLQLSGNTGTVQLGGRLRHKSKVRRNTFSEYEPLDEDAWANMGQHPTAVQTDPDFLAGPYAAGFFTPNGYLGTLRLDDAGQFESDDLLDEYVSGNFNAREVITAGYLMWQQQLSEKFSFLTGVRLENTNLDYTGNELTLDEEGEYDGVRQIDNSDQYLNVLPALHLRFDATDHTVLRAAWTNTLARPNYYDLVPYREVNLEDNELAIGNPALQPTVSMNFDLMAEHYFSSVGVLSGGFFYKDLENFIFNYQRDDVYDPVTDREFDDFSQPLNGGSASLWGVELAAQRQLDFLPGALRGLGVYANYTFTQSAVDGLPIEGRENEALPLAGTANHTLNGSLSFESARLVLRLSLNYTSDYIDEYGDEAFYDRYYDQQVFLDFNGSYAFTPQWRLFVEANNLTNQPLRYFQGIADRTMQAEYYNVRVTAGVKFDLFQK</sequence>
<dbReference type="CDD" id="cd01347">
    <property type="entry name" value="ligand_gated_channel"/>
    <property type="match status" value="1"/>
</dbReference>
<evidence type="ECO:0000256" key="6">
    <source>
        <dbReference type="ARBA" id="ARBA00023136"/>
    </source>
</evidence>
<dbReference type="PANTHER" id="PTHR40980">
    <property type="entry name" value="PLUG DOMAIN-CONTAINING PROTEIN"/>
    <property type="match status" value="1"/>
</dbReference>
<organism evidence="13 14">
    <name type="scientific">Catalinimonas alkaloidigena</name>
    <dbReference type="NCBI Taxonomy" id="1075417"/>
    <lineage>
        <taxon>Bacteria</taxon>
        <taxon>Pseudomonadati</taxon>
        <taxon>Bacteroidota</taxon>
        <taxon>Cytophagia</taxon>
        <taxon>Cytophagales</taxon>
        <taxon>Catalimonadaceae</taxon>
        <taxon>Catalinimonas</taxon>
    </lineage>
</organism>
<keyword evidence="3 8" id="KW-1134">Transmembrane beta strand</keyword>
<dbReference type="RefSeq" id="WP_089685503.1">
    <property type="nucleotide sequence ID" value="NZ_FNFO01000009.1"/>
</dbReference>
<dbReference type="Gene3D" id="2.170.130.10">
    <property type="entry name" value="TonB-dependent receptor, plug domain"/>
    <property type="match status" value="1"/>
</dbReference>
<dbReference type="InterPro" id="IPR036942">
    <property type="entry name" value="Beta-barrel_TonB_sf"/>
</dbReference>
<protein>
    <submittedName>
        <fullName evidence="13">TonB-dependent receptor</fullName>
    </submittedName>
</protein>
<dbReference type="SUPFAM" id="SSF56935">
    <property type="entry name" value="Porins"/>
    <property type="match status" value="1"/>
</dbReference>
<dbReference type="OrthoDB" id="8727862at2"/>
<keyword evidence="13" id="KW-0675">Receptor</keyword>
<dbReference type="GO" id="GO:0009279">
    <property type="term" value="C:cell outer membrane"/>
    <property type="evidence" value="ECO:0007669"/>
    <property type="project" value="UniProtKB-SubCell"/>
</dbReference>
<dbReference type="InterPro" id="IPR010104">
    <property type="entry name" value="TonB_rcpt_bac"/>
</dbReference>
<name>A0A1G9P1L9_9BACT</name>
<dbReference type="SUPFAM" id="SSF49452">
    <property type="entry name" value="Starch-binding domain-like"/>
    <property type="match status" value="1"/>
</dbReference>
<gene>
    <name evidence="13" type="ORF">SAMN05421823_10950</name>
</gene>
<feature type="domain" description="TonB-dependent receptor plug" evidence="12">
    <location>
        <begin position="130"/>
        <end position="230"/>
    </location>
</feature>
<feature type="chain" id="PRO_5011432856" evidence="10">
    <location>
        <begin position="21"/>
        <end position="950"/>
    </location>
</feature>
<dbReference type="EMBL" id="FNFO01000009">
    <property type="protein sequence ID" value="SDL92574.1"/>
    <property type="molecule type" value="Genomic_DNA"/>
</dbReference>
<keyword evidence="7 8" id="KW-0998">Cell outer membrane</keyword>
<comment type="similarity">
    <text evidence="8 9">Belongs to the TonB-dependent receptor family.</text>
</comment>
<dbReference type="STRING" id="1075417.SAMN05421823_10950"/>
<feature type="domain" description="TonB-dependent receptor-like beta-barrel" evidence="11">
    <location>
        <begin position="499"/>
        <end position="914"/>
    </location>
</feature>
<evidence type="ECO:0000256" key="8">
    <source>
        <dbReference type="PROSITE-ProRule" id="PRU01360"/>
    </source>
</evidence>
<dbReference type="NCBIfam" id="TIGR01782">
    <property type="entry name" value="TonB-Xanth-Caul"/>
    <property type="match status" value="1"/>
</dbReference>